<organism evidence="2 3">
    <name type="scientific">Kluyveromyces dobzhanskii CBS 2104</name>
    <dbReference type="NCBI Taxonomy" id="1427455"/>
    <lineage>
        <taxon>Eukaryota</taxon>
        <taxon>Fungi</taxon>
        <taxon>Dikarya</taxon>
        <taxon>Ascomycota</taxon>
        <taxon>Saccharomycotina</taxon>
        <taxon>Saccharomycetes</taxon>
        <taxon>Saccharomycetales</taxon>
        <taxon>Saccharomycetaceae</taxon>
        <taxon>Kluyveromyces</taxon>
    </lineage>
</organism>
<evidence type="ECO:0000259" key="1">
    <source>
        <dbReference type="Pfam" id="PF12660"/>
    </source>
</evidence>
<evidence type="ECO:0000313" key="3">
    <source>
        <dbReference type="Proteomes" id="UP000031516"/>
    </source>
</evidence>
<dbReference type="Pfam" id="PF12660">
    <property type="entry name" value="zf-TFIIIC"/>
    <property type="match status" value="1"/>
</dbReference>
<proteinExistence type="predicted"/>
<comment type="caution">
    <text evidence="2">The sequence shown here is derived from an EMBL/GenBank/DDBJ whole genome shotgun (WGS) entry which is preliminary data.</text>
</comment>
<keyword evidence="3" id="KW-1185">Reference proteome</keyword>
<name>A0A0A8LDX9_9SACH</name>
<dbReference type="InterPro" id="IPR024764">
    <property type="entry name" value="TFIIIC_Znf"/>
</dbReference>
<evidence type="ECO:0000313" key="2">
    <source>
        <dbReference type="EMBL" id="CDO96570.1"/>
    </source>
</evidence>
<feature type="domain" description="Transcription factor IIIC putative zinc-finger" evidence="1">
    <location>
        <begin position="416"/>
        <end position="485"/>
    </location>
</feature>
<dbReference type="InterPro" id="IPR015943">
    <property type="entry name" value="WD40/YVTN_repeat-like_dom_sf"/>
</dbReference>
<sequence>MIELCIPSPRSGLVACITNHANVLLYENNKALCQVDNTKAPFLNRAYHSIAWDDKGQQLFTGNEMNTIDVFMVTSEMLVTHNKSFILDLEDQREEKWVTTLRYQNDMMTCSNNENEVYLVDLKSSAVKRISGASKFAISDIQFVGNRVLFTKLGSVHCYDISADSLTVRTLDVLNEFFIIALPNKDSAILLSDRTSVKVELKRSEILFLSDEVISPVLEKKFTKWNNRFNEYHKYETKLYVRGLAPSPDGFSIAILYDIERISLKYSIPSEQVFRLLIVPLADEWEVSHKASGLAWYQTYNIYDHQRPKNIVNSSTENNFDTSQSFDDYLSSMLQSKEIMQWRLSNFIEDQPSATRIHTLIYSYVSTHLEEITNPLDKAYVIWLSLILGKVPPFELGVVQFKGQFISEQFDFNKHADASAIISESNHEWKRCCVTGLPLISTGAKVCPVSSCRVIDIEKDNLNDYGWLSTTVLKTFGNISIFTGTNMSNV</sequence>
<dbReference type="Gene3D" id="2.130.10.10">
    <property type="entry name" value="YVTN repeat-like/Quinoprotein amine dehydrogenase"/>
    <property type="match status" value="1"/>
</dbReference>
<accession>A0A0A8LDX9</accession>
<dbReference type="EMBL" id="CCBQ010000047">
    <property type="protein sequence ID" value="CDO96570.1"/>
    <property type="molecule type" value="Genomic_DNA"/>
</dbReference>
<dbReference type="Proteomes" id="UP000031516">
    <property type="component" value="Unassembled WGS sequence"/>
</dbReference>
<reference evidence="2 3" key="1">
    <citation type="submission" date="2014-03" db="EMBL/GenBank/DDBJ databases">
        <title>The genome of Kluyveromyces dobzhanskii.</title>
        <authorList>
            <person name="Nystedt B."/>
            <person name="Astrom S."/>
        </authorList>
    </citation>
    <scope>NUCLEOTIDE SEQUENCE [LARGE SCALE GENOMIC DNA]</scope>
    <source>
        <strain evidence="2 3">CBS 2104</strain>
    </source>
</reference>
<protein>
    <submittedName>
        <fullName evidence="2">WGS project CCBQ000000000 data, contig 00058</fullName>
    </submittedName>
</protein>
<dbReference type="AlphaFoldDB" id="A0A0A8LDX9"/>
<gene>
    <name evidence="2" type="ORF">KLDO_g4768</name>
</gene>
<dbReference type="SUPFAM" id="SSF101908">
    <property type="entry name" value="Putative isomerase YbhE"/>
    <property type="match status" value="1"/>
</dbReference>
<dbReference type="OrthoDB" id="6021743at2759"/>